<evidence type="ECO:0000256" key="3">
    <source>
        <dbReference type="ARBA" id="ARBA00022827"/>
    </source>
</evidence>
<comment type="cofactor">
    <cofactor evidence="1">
        <name>FAD</name>
        <dbReference type="ChEBI" id="CHEBI:57692"/>
    </cofactor>
</comment>
<evidence type="ECO:0000256" key="4">
    <source>
        <dbReference type="ARBA" id="ARBA00023002"/>
    </source>
</evidence>
<dbReference type="PRINTS" id="PR00420">
    <property type="entry name" value="RNGMNOXGNASE"/>
</dbReference>
<dbReference type="Gene3D" id="3.30.70.2450">
    <property type="match status" value="1"/>
</dbReference>
<comment type="caution">
    <text evidence="6">The sequence shown here is derived from an EMBL/GenBank/DDBJ whole genome shotgun (WGS) entry which is preliminary data.</text>
</comment>
<evidence type="ECO:0000313" key="7">
    <source>
        <dbReference type="Proteomes" id="UP000253551"/>
    </source>
</evidence>
<evidence type="ECO:0000313" key="6">
    <source>
        <dbReference type="EMBL" id="RCH97760.1"/>
    </source>
</evidence>
<dbReference type="GO" id="GO:0071949">
    <property type="term" value="F:FAD binding"/>
    <property type="evidence" value="ECO:0007669"/>
    <property type="project" value="InterPro"/>
</dbReference>
<proteinExistence type="predicted"/>
<accession>A0A367K6G3</accession>
<keyword evidence="4" id="KW-0560">Oxidoreductase</keyword>
<reference evidence="6 7" key="1">
    <citation type="journal article" date="2018" name="G3 (Bethesda)">
        <title>Phylogenetic and Phylogenomic Definition of Rhizopus Species.</title>
        <authorList>
            <person name="Gryganskyi A.P."/>
            <person name="Golan J."/>
            <person name="Dolatabadi S."/>
            <person name="Mondo S."/>
            <person name="Robb S."/>
            <person name="Idnurm A."/>
            <person name="Muszewska A."/>
            <person name="Steczkiewicz K."/>
            <person name="Masonjones S."/>
            <person name="Liao H.L."/>
            <person name="Gajdeczka M.T."/>
            <person name="Anike F."/>
            <person name="Vuek A."/>
            <person name="Anishchenko I.M."/>
            <person name="Voigt K."/>
            <person name="de Hoog G.S."/>
            <person name="Smith M.E."/>
            <person name="Heitman J."/>
            <person name="Vilgalys R."/>
            <person name="Stajich J.E."/>
        </authorList>
    </citation>
    <scope>NUCLEOTIDE SEQUENCE [LARGE SCALE GENOMIC DNA]</scope>
    <source>
        <strain evidence="6 7">LSU 92-RS-03</strain>
    </source>
</reference>
<dbReference type="AlphaFoldDB" id="A0A367K6G3"/>
<dbReference type="STRING" id="4846.A0A367K6G3"/>
<keyword evidence="2" id="KW-0285">Flavoprotein</keyword>
<name>A0A367K6G3_RHIST</name>
<keyword evidence="3" id="KW-0274">FAD</keyword>
<evidence type="ECO:0000256" key="2">
    <source>
        <dbReference type="ARBA" id="ARBA00022630"/>
    </source>
</evidence>
<dbReference type="GO" id="GO:0016709">
    <property type="term" value="F:oxidoreductase activity, acting on paired donors, with incorporation or reduction of molecular oxygen, NAD(P)H as one donor, and incorporation of one atom of oxygen"/>
    <property type="evidence" value="ECO:0007669"/>
    <property type="project" value="UniProtKB-ARBA"/>
</dbReference>
<dbReference type="InterPro" id="IPR050641">
    <property type="entry name" value="RIFMO-like"/>
</dbReference>
<dbReference type="InterPro" id="IPR002938">
    <property type="entry name" value="FAD-bd"/>
</dbReference>
<sequence length="561" mass="62980">MSLNGHSVYCVDPKVGPTDQSRAIGVTSRTMEILEKSGLAGEFLEDGFVSSGFRMYNKGTLVGQMDSIGDTPYAFMTVVMQSRTEYILNKHLEEETEYPVHWETELISYTQNDDKVTSTVLDKRTGLEHTIESKYIIGADGSHSRVRKENSAFTYDGVAIDTKFFLADLNVKGEGFENRLDKGNMFMTPLGFMGMVPFQSCLDGNKPAFRIFGNLEAYSVKEKGSRPTHGLIKTEEAPSLEFIQSFVDEAAAPFKFELSNLIWSSYFKINERIVNTYRHKRAFLMGDAAHCHSPAGGQGMNLGLQDADNLAWKLSIVLKGHAIRPDELLDSYESERKPQAEETLRSTGNATKGGISSGYFASALRNIFMSTALYVPRIREFLFKTTMQQLVTIDSTHSKILGISDKGLIQAGHFLPNTGTIRLRTLEKRTAQLKRLNLREIMIGLNKFSIILIGTSPSGTNPNSQLIEAFWNLARLYPVKRIVIESSWHTHFNRYPDFVLEEEKQDGSFYAEENMDSPVSVTKSVGLSYLFPKYTNGPTPSVLLFVRPDFYVAQSKVVYCQ</sequence>
<feature type="non-terminal residue" evidence="6">
    <location>
        <position position="561"/>
    </location>
</feature>
<feature type="domain" description="FAD-binding" evidence="5">
    <location>
        <begin position="4"/>
        <end position="345"/>
    </location>
</feature>
<organism evidence="6 7">
    <name type="scientific">Rhizopus stolonifer</name>
    <name type="common">Rhizopus nigricans</name>
    <dbReference type="NCBI Taxonomy" id="4846"/>
    <lineage>
        <taxon>Eukaryota</taxon>
        <taxon>Fungi</taxon>
        <taxon>Fungi incertae sedis</taxon>
        <taxon>Mucoromycota</taxon>
        <taxon>Mucoromycotina</taxon>
        <taxon>Mucoromycetes</taxon>
        <taxon>Mucorales</taxon>
        <taxon>Mucorineae</taxon>
        <taxon>Rhizopodaceae</taxon>
        <taxon>Rhizopus</taxon>
    </lineage>
</organism>
<dbReference type="Pfam" id="PF01494">
    <property type="entry name" value="FAD_binding_3"/>
    <property type="match status" value="1"/>
</dbReference>
<protein>
    <recommendedName>
        <fullName evidence="5">FAD-binding domain-containing protein</fullName>
    </recommendedName>
</protein>
<dbReference type="Proteomes" id="UP000253551">
    <property type="component" value="Unassembled WGS sequence"/>
</dbReference>
<evidence type="ECO:0000256" key="1">
    <source>
        <dbReference type="ARBA" id="ARBA00001974"/>
    </source>
</evidence>
<keyword evidence="7" id="KW-1185">Reference proteome</keyword>
<dbReference type="EMBL" id="PJQM01002146">
    <property type="protein sequence ID" value="RCH97760.1"/>
    <property type="molecule type" value="Genomic_DNA"/>
</dbReference>
<dbReference type="Gene3D" id="3.50.50.60">
    <property type="entry name" value="FAD/NAD(P)-binding domain"/>
    <property type="match status" value="1"/>
</dbReference>
<dbReference type="InterPro" id="IPR036188">
    <property type="entry name" value="FAD/NAD-bd_sf"/>
</dbReference>
<evidence type="ECO:0000259" key="5">
    <source>
        <dbReference type="Pfam" id="PF01494"/>
    </source>
</evidence>
<dbReference type="PANTHER" id="PTHR43004:SF19">
    <property type="entry name" value="BINDING MONOOXYGENASE, PUTATIVE (JCVI)-RELATED"/>
    <property type="match status" value="1"/>
</dbReference>
<dbReference type="SUPFAM" id="SSF51905">
    <property type="entry name" value="FAD/NAD(P)-binding domain"/>
    <property type="match status" value="1"/>
</dbReference>
<dbReference type="PANTHER" id="PTHR43004">
    <property type="entry name" value="TRK SYSTEM POTASSIUM UPTAKE PROTEIN"/>
    <property type="match status" value="1"/>
</dbReference>
<gene>
    <name evidence="6" type="ORF">CU098_005566</name>
</gene>
<dbReference type="OrthoDB" id="2690153at2759"/>